<protein>
    <submittedName>
        <fullName evidence="2">Uncharacterized protein</fullName>
    </submittedName>
</protein>
<feature type="transmembrane region" description="Helical" evidence="1">
    <location>
        <begin position="110"/>
        <end position="131"/>
    </location>
</feature>
<reference evidence="2" key="1">
    <citation type="journal article" date="2020" name="Cell">
        <title>Large-Scale Comparative Analyses of Tick Genomes Elucidate Their Genetic Diversity and Vector Capacities.</title>
        <authorList>
            <consortium name="Tick Genome and Microbiome Consortium (TIGMIC)"/>
            <person name="Jia N."/>
            <person name="Wang J."/>
            <person name="Shi W."/>
            <person name="Du L."/>
            <person name="Sun Y."/>
            <person name="Zhan W."/>
            <person name="Jiang J.F."/>
            <person name="Wang Q."/>
            <person name="Zhang B."/>
            <person name="Ji P."/>
            <person name="Bell-Sakyi L."/>
            <person name="Cui X.M."/>
            <person name="Yuan T.T."/>
            <person name="Jiang B.G."/>
            <person name="Yang W.F."/>
            <person name="Lam T.T."/>
            <person name="Chang Q.C."/>
            <person name="Ding S.J."/>
            <person name="Wang X.J."/>
            <person name="Zhu J.G."/>
            <person name="Ruan X.D."/>
            <person name="Zhao L."/>
            <person name="Wei J.T."/>
            <person name="Ye R.Z."/>
            <person name="Que T.C."/>
            <person name="Du C.H."/>
            <person name="Zhou Y.H."/>
            <person name="Cheng J.X."/>
            <person name="Dai P.F."/>
            <person name="Guo W.B."/>
            <person name="Han X.H."/>
            <person name="Huang E.J."/>
            <person name="Li L.F."/>
            <person name="Wei W."/>
            <person name="Gao Y.C."/>
            <person name="Liu J.Z."/>
            <person name="Shao H.Z."/>
            <person name="Wang X."/>
            <person name="Wang C.C."/>
            <person name="Yang T.C."/>
            <person name="Huo Q.B."/>
            <person name="Li W."/>
            <person name="Chen H.Y."/>
            <person name="Chen S.E."/>
            <person name="Zhou L.G."/>
            <person name="Ni X.B."/>
            <person name="Tian J.H."/>
            <person name="Sheng Y."/>
            <person name="Liu T."/>
            <person name="Pan Y.S."/>
            <person name="Xia L.Y."/>
            <person name="Li J."/>
            <person name="Zhao F."/>
            <person name="Cao W.C."/>
        </authorList>
    </citation>
    <scope>NUCLEOTIDE SEQUENCE</scope>
    <source>
        <strain evidence="2">Rmic-2018</strain>
    </source>
</reference>
<name>A0A9J6EB31_RHIMP</name>
<keyword evidence="1" id="KW-0812">Transmembrane</keyword>
<keyword evidence="1" id="KW-0472">Membrane</keyword>
<keyword evidence="1" id="KW-1133">Transmembrane helix</keyword>
<evidence type="ECO:0000256" key="1">
    <source>
        <dbReference type="SAM" id="Phobius"/>
    </source>
</evidence>
<reference evidence="2" key="2">
    <citation type="submission" date="2021-09" db="EMBL/GenBank/DDBJ databases">
        <authorList>
            <person name="Jia N."/>
            <person name="Wang J."/>
            <person name="Shi W."/>
            <person name="Du L."/>
            <person name="Sun Y."/>
            <person name="Zhan W."/>
            <person name="Jiang J."/>
            <person name="Wang Q."/>
            <person name="Zhang B."/>
            <person name="Ji P."/>
            <person name="Sakyi L.B."/>
            <person name="Cui X."/>
            <person name="Yuan T."/>
            <person name="Jiang B."/>
            <person name="Yang W."/>
            <person name="Lam T.T.-Y."/>
            <person name="Chang Q."/>
            <person name="Ding S."/>
            <person name="Wang X."/>
            <person name="Zhu J."/>
            <person name="Ruan X."/>
            <person name="Zhao L."/>
            <person name="Wei J."/>
            <person name="Que T."/>
            <person name="Du C."/>
            <person name="Cheng J."/>
            <person name="Dai P."/>
            <person name="Han X."/>
            <person name="Huang E."/>
            <person name="Gao Y."/>
            <person name="Liu J."/>
            <person name="Shao H."/>
            <person name="Ye R."/>
            <person name="Li L."/>
            <person name="Wei W."/>
            <person name="Wang X."/>
            <person name="Wang C."/>
            <person name="Huo Q."/>
            <person name="Li W."/>
            <person name="Guo W."/>
            <person name="Chen H."/>
            <person name="Chen S."/>
            <person name="Zhou L."/>
            <person name="Zhou L."/>
            <person name="Ni X."/>
            <person name="Tian J."/>
            <person name="Zhou Y."/>
            <person name="Sheng Y."/>
            <person name="Liu T."/>
            <person name="Pan Y."/>
            <person name="Xia L."/>
            <person name="Li J."/>
            <person name="Zhao F."/>
            <person name="Cao W."/>
        </authorList>
    </citation>
    <scope>NUCLEOTIDE SEQUENCE</scope>
    <source>
        <strain evidence="2">Rmic-2018</strain>
        <tissue evidence="2">Larvae</tissue>
    </source>
</reference>
<sequence length="300" mass="32726">MKRIGILNAHNIFVGTFEREEVDEHVASTDLPSVVAAQGLTCFSLGAAVLLARQQVRHNNYPSAPGGPRFTLLDVAQTILALCSAVLAFLKGIYVLEGKWTLAFLNTSTLRLATSAFAMAATFITLLLVFLGRLRRSLPPSGLCCALYGALTVAAVVDLVRFLERIHNAEDIHITDVELQKPVMVVSVLLTFTTIGNFVIAGLQDTVFAKSSRVKIPSGPKNEDDMSPFGKIIVAALFPLFREQIRGTKDMDSEFPELRRGMRCKDLVTYLNTFITRGQVSRNVAIGHSSHVGESSSFSI</sequence>
<feature type="transmembrane region" description="Helical" evidence="1">
    <location>
        <begin position="143"/>
        <end position="163"/>
    </location>
</feature>
<keyword evidence="3" id="KW-1185">Reference proteome</keyword>
<organism evidence="2 3">
    <name type="scientific">Rhipicephalus microplus</name>
    <name type="common">Cattle tick</name>
    <name type="synonym">Boophilus microplus</name>
    <dbReference type="NCBI Taxonomy" id="6941"/>
    <lineage>
        <taxon>Eukaryota</taxon>
        <taxon>Metazoa</taxon>
        <taxon>Ecdysozoa</taxon>
        <taxon>Arthropoda</taxon>
        <taxon>Chelicerata</taxon>
        <taxon>Arachnida</taxon>
        <taxon>Acari</taxon>
        <taxon>Parasitiformes</taxon>
        <taxon>Ixodida</taxon>
        <taxon>Ixodoidea</taxon>
        <taxon>Ixodidae</taxon>
        <taxon>Rhipicephalinae</taxon>
        <taxon>Rhipicephalus</taxon>
        <taxon>Boophilus</taxon>
    </lineage>
</organism>
<evidence type="ECO:0000313" key="3">
    <source>
        <dbReference type="Proteomes" id="UP000821866"/>
    </source>
</evidence>
<dbReference type="VEuPathDB" id="VectorBase:LOC119163186"/>
<dbReference type="AlphaFoldDB" id="A0A9J6EB31"/>
<proteinExistence type="predicted"/>
<feature type="transmembrane region" description="Helical" evidence="1">
    <location>
        <begin position="72"/>
        <end position="90"/>
    </location>
</feature>
<accession>A0A9J6EB31</accession>
<comment type="caution">
    <text evidence="2">The sequence shown here is derived from an EMBL/GenBank/DDBJ whole genome shotgun (WGS) entry which is preliminary data.</text>
</comment>
<gene>
    <name evidence="2" type="ORF">HPB51_017768</name>
</gene>
<dbReference type="EMBL" id="JABSTU010000005">
    <property type="protein sequence ID" value="KAH8031495.1"/>
    <property type="molecule type" value="Genomic_DNA"/>
</dbReference>
<dbReference type="Proteomes" id="UP000821866">
    <property type="component" value="Chromosome 3"/>
</dbReference>
<evidence type="ECO:0000313" key="2">
    <source>
        <dbReference type="EMBL" id="KAH8031495.1"/>
    </source>
</evidence>
<feature type="transmembrane region" description="Helical" evidence="1">
    <location>
        <begin position="183"/>
        <end position="203"/>
    </location>
</feature>